<protein>
    <submittedName>
        <fullName evidence="1">Uncharacterized protein</fullName>
    </submittedName>
</protein>
<proteinExistence type="predicted"/>
<dbReference type="EMBL" id="MK500362">
    <property type="protein sequence ID" value="QBK87618.1"/>
    <property type="molecule type" value="Genomic_DNA"/>
</dbReference>
<evidence type="ECO:0000313" key="1">
    <source>
        <dbReference type="EMBL" id="QBK87618.1"/>
    </source>
</evidence>
<sequence length="127" mass="14897">MAAIMITQEGDPEETREHYCPELAKAFFIPKGKLTQYAVFSLYLTEESFKKQESAIKFTFNETKLYDRVFRPMTASAPPSNLWANMVDVQYLEWASYDRMTLSGGFRLICHMDKNKIDTRCFDFFFV</sequence>
<organism evidence="1">
    <name type="scientific">Marseillevirus LCMAC201</name>
    <dbReference type="NCBI Taxonomy" id="2506605"/>
    <lineage>
        <taxon>Viruses</taxon>
        <taxon>Varidnaviria</taxon>
        <taxon>Bamfordvirae</taxon>
        <taxon>Nucleocytoviricota</taxon>
        <taxon>Megaviricetes</taxon>
        <taxon>Pimascovirales</taxon>
        <taxon>Pimascovirales incertae sedis</taxon>
        <taxon>Marseilleviridae</taxon>
    </lineage>
</organism>
<gene>
    <name evidence="1" type="ORF">LCMAC201_05310</name>
</gene>
<accession>A0A481YWS5</accession>
<reference evidence="1" key="1">
    <citation type="journal article" date="2019" name="MBio">
        <title>Virus Genomes from Deep Sea Sediments Expand the Ocean Megavirome and Support Independent Origins of Viral Gigantism.</title>
        <authorList>
            <person name="Backstrom D."/>
            <person name="Yutin N."/>
            <person name="Jorgensen S.L."/>
            <person name="Dharamshi J."/>
            <person name="Homa F."/>
            <person name="Zaremba-Niedwiedzka K."/>
            <person name="Spang A."/>
            <person name="Wolf Y.I."/>
            <person name="Koonin E.V."/>
            <person name="Ettema T.J."/>
        </authorList>
    </citation>
    <scope>NUCLEOTIDE SEQUENCE</scope>
</reference>
<name>A0A481YWS5_9VIRU</name>